<dbReference type="OrthoDB" id="6851636at2"/>
<dbReference type="Proteomes" id="UP000026913">
    <property type="component" value="Chromosome"/>
</dbReference>
<name>A0A024EIR1_9PSED</name>
<dbReference type="AlphaFoldDB" id="A0A024EIR1"/>
<feature type="region of interest" description="Disordered" evidence="1">
    <location>
        <begin position="1"/>
        <end position="56"/>
    </location>
</feature>
<gene>
    <name evidence="2" type="ORF">OU5_5740</name>
</gene>
<accession>A0A024EIR1</accession>
<reference evidence="2 3" key="1">
    <citation type="journal article" date="2012" name="J. Bacteriol.">
        <title>Genome sequence of cold-adapted Pseudomonas mandelii strain JR-1.</title>
        <authorList>
            <person name="Jang S.H."/>
            <person name="Kim J."/>
            <person name="Kim J."/>
            <person name="Hong S."/>
            <person name="Lee C."/>
        </authorList>
    </citation>
    <scope>NUCLEOTIDE SEQUENCE [LARGE SCALE GENOMIC DNA]</scope>
    <source>
        <strain evidence="2 3">JR-1</strain>
    </source>
</reference>
<dbReference type="EMBL" id="CP005960">
    <property type="protein sequence ID" value="AHZ72819.1"/>
    <property type="molecule type" value="Genomic_DNA"/>
</dbReference>
<evidence type="ECO:0000313" key="2">
    <source>
        <dbReference type="EMBL" id="AHZ72819.1"/>
    </source>
</evidence>
<evidence type="ECO:0000313" key="3">
    <source>
        <dbReference type="Proteomes" id="UP000026913"/>
    </source>
</evidence>
<feature type="compositionally biased region" description="Polar residues" evidence="1">
    <location>
        <begin position="1"/>
        <end position="26"/>
    </location>
</feature>
<evidence type="ECO:0000256" key="1">
    <source>
        <dbReference type="SAM" id="MobiDB-lite"/>
    </source>
</evidence>
<organism evidence="2 3">
    <name type="scientific">Pseudomonas mandelii JR-1</name>
    <dbReference type="NCBI Taxonomy" id="1147786"/>
    <lineage>
        <taxon>Bacteria</taxon>
        <taxon>Pseudomonadati</taxon>
        <taxon>Pseudomonadota</taxon>
        <taxon>Gammaproteobacteria</taxon>
        <taxon>Pseudomonadales</taxon>
        <taxon>Pseudomonadaceae</taxon>
        <taxon>Pseudomonas</taxon>
    </lineage>
</organism>
<proteinExistence type="predicted"/>
<feature type="compositionally biased region" description="Low complexity" evidence="1">
    <location>
        <begin position="46"/>
        <end position="56"/>
    </location>
</feature>
<protein>
    <submittedName>
        <fullName evidence="2">Uncharacterized protein</fullName>
    </submittedName>
</protein>
<dbReference type="KEGG" id="pman:OU5_5740"/>
<dbReference type="HOGENOM" id="CLU_986477_0_0_6"/>
<sequence>MLIGSTASKSAMSAYTTAVDTQSATEAKQRMAQDEAPPVKAKEADSVSLSSTSTDYSKSIAGNAPYFPVREGMNADALVLGASKPGAVSSSKDKTFEQVATDARKRMDEKYAQMNASGKPYTGSDEDRNGLMGDLDRRSLNAVATNEGGIFTAQEQASAQALMRQQGRLATGYYSGPADQQQNWKDPFANDPFGRARAALDFMNNMSPEEKATPEWLSQRLSLEAALNLGHNTGADPVDKKSGHFHNLAEILAGVVTEPDTRQSSQAKYGDPSAQILKKLQSLIA</sequence>